<feature type="transmembrane region" description="Helical" evidence="1">
    <location>
        <begin position="42"/>
        <end position="60"/>
    </location>
</feature>
<gene>
    <name evidence="2" type="ORF">PM02_14105</name>
</gene>
<dbReference type="Pfam" id="PF14079">
    <property type="entry name" value="DUF4260"/>
    <property type="match status" value="1"/>
</dbReference>
<comment type="caution">
    <text evidence="2">The sequence shown here is derived from an EMBL/GenBank/DDBJ whole genome shotgun (WGS) entry which is preliminary data.</text>
</comment>
<dbReference type="eggNOG" id="ENOG5032SZF">
    <property type="taxonomic scope" value="Bacteria"/>
</dbReference>
<dbReference type="Proteomes" id="UP000027337">
    <property type="component" value="Unassembled WGS sequence"/>
</dbReference>
<keyword evidence="3" id="KW-1185">Reference proteome</keyword>
<dbReference type="EMBL" id="JEMU01000012">
    <property type="protein sequence ID" value="KAJ02336.1"/>
    <property type="molecule type" value="Genomic_DNA"/>
</dbReference>
<name>A0A061SKV5_9RHOB</name>
<dbReference type="AlphaFoldDB" id="A0A061SKV5"/>
<feature type="transmembrane region" description="Helical" evidence="1">
    <location>
        <begin position="80"/>
        <end position="103"/>
    </location>
</feature>
<keyword evidence="1" id="KW-0472">Membrane</keyword>
<protein>
    <recommendedName>
        <fullName evidence="4">DUF4260 family protein</fullName>
    </recommendedName>
</protein>
<dbReference type="STRING" id="83219.PM02_14105"/>
<evidence type="ECO:0000313" key="3">
    <source>
        <dbReference type="Proteomes" id="UP000027337"/>
    </source>
</evidence>
<sequence>MKDAHFPAQARSRQNLAVVLRSEGAAIAVLCTLYFSHLSGDWWLYFLAFLLPDLFMLGYLTGNRIGALCYNIGHSYLTPLLLAAAGVWFGLSLAAELALIWGAHIGLDRAIGYGLKYNGHFKDTHLGRV</sequence>
<keyword evidence="1" id="KW-0812">Transmembrane</keyword>
<evidence type="ECO:0000256" key="1">
    <source>
        <dbReference type="SAM" id="Phobius"/>
    </source>
</evidence>
<evidence type="ECO:0008006" key="4">
    <source>
        <dbReference type="Google" id="ProtNLM"/>
    </source>
</evidence>
<feature type="transmembrane region" description="Helical" evidence="1">
    <location>
        <begin position="16"/>
        <end position="36"/>
    </location>
</feature>
<evidence type="ECO:0000313" key="2">
    <source>
        <dbReference type="EMBL" id="KAJ02336.1"/>
    </source>
</evidence>
<dbReference type="RefSeq" id="WP_051584191.1">
    <property type="nucleotide sequence ID" value="NZ_JEMU01000012.1"/>
</dbReference>
<dbReference type="InterPro" id="IPR025356">
    <property type="entry name" value="DUF4260"/>
</dbReference>
<organism evidence="2 3">
    <name type="scientific">Sulfitobacter mediterraneus</name>
    <dbReference type="NCBI Taxonomy" id="83219"/>
    <lineage>
        <taxon>Bacteria</taxon>
        <taxon>Pseudomonadati</taxon>
        <taxon>Pseudomonadota</taxon>
        <taxon>Alphaproteobacteria</taxon>
        <taxon>Rhodobacterales</taxon>
        <taxon>Roseobacteraceae</taxon>
        <taxon>Sulfitobacter</taxon>
    </lineage>
</organism>
<accession>A0A061SKV5</accession>
<keyword evidence="1" id="KW-1133">Transmembrane helix</keyword>
<proteinExistence type="predicted"/>
<reference evidence="2 3" key="1">
    <citation type="journal article" date="2014" name="Genome Announc.">
        <title>Draft Genome Sequences of Two Isolates of the Roseobacter Group, Sulfitobacter sp. Strains 3SOLIMAR09 and 1FIGIMAR09, from Harbors of Mallorca Island (Mediterranean Sea).</title>
        <authorList>
            <person name="Mas-Llado M."/>
            <person name="Pina-Villalonga J.M."/>
            <person name="Brunet-Galmes I."/>
            <person name="Nogales B."/>
            <person name="Bosch R."/>
        </authorList>
    </citation>
    <scope>NUCLEOTIDE SEQUENCE [LARGE SCALE GENOMIC DNA]</scope>
    <source>
        <strain evidence="2 3">1FIGIMAR09</strain>
    </source>
</reference>